<dbReference type="Proteomes" id="UP001183410">
    <property type="component" value="Unassembled WGS sequence"/>
</dbReference>
<name>A0ABU2JQU5_9ACTN</name>
<gene>
    <name evidence="2" type="ORF">RM844_13785</name>
</gene>
<dbReference type="RefSeq" id="WP_311667419.1">
    <property type="nucleotide sequence ID" value="NZ_JAVREO010000007.1"/>
</dbReference>
<sequence>MSQPIVPQRPEHPSASPETPHLAPTTGPNDPPRSADAADDAALLASAEPGTREGATPAEDDADDPAGPPPLRGRNRVGAGVRVLAGLALGSGMIASLGDLPNTSVSII</sequence>
<feature type="compositionally biased region" description="Low complexity" evidence="1">
    <location>
        <begin position="40"/>
        <end position="57"/>
    </location>
</feature>
<proteinExistence type="predicted"/>
<dbReference type="EMBL" id="JAVREO010000007">
    <property type="protein sequence ID" value="MDT0267357.1"/>
    <property type="molecule type" value="Genomic_DNA"/>
</dbReference>
<evidence type="ECO:0000256" key="1">
    <source>
        <dbReference type="SAM" id="MobiDB-lite"/>
    </source>
</evidence>
<protein>
    <submittedName>
        <fullName evidence="2">Uncharacterized protein</fullName>
    </submittedName>
</protein>
<evidence type="ECO:0000313" key="2">
    <source>
        <dbReference type="EMBL" id="MDT0267357.1"/>
    </source>
</evidence>
<feature type="region of interest" description="Disordered" evidence="1">
    <location>
        <begin position="1"/>
        <end position="76"/>
    </location>
</feature>
<accession>A0ABU2JQU5</accession>
<organism evidence="2 3">
    <name type="scientific">Streptomyces chisholmiae</name>
    <dbReference type="NCBI Taxonomy" id="3075540"/>
    <lineage>
        <taxon>Bacteria</taxon>
        <taxon>Bacillati</taxon>
        <taxon>Actinomycetota</taxon>
        <taxon>Actinomycetes</taxon>
        <taxon>Kitasatosporales</taxon>
        <taxon>Streptomycetaceae</taxon>
        <taxon>Streptomyces</taxon>
    </lineage>
</organism>
<keyword evidence="3" id="KW-1185">Reference proteome</keyword>
<comment type="caution">
    <text evidence="2">The sequence shown here is derived from an EMBL/GenBank/DDBJ whole genome shotgun (WGS) entry which is preliminary data.</text>
</comment>
<evidence type="ECO:0000313" key="3">
    <source>
        <dbReference type="Proteomes" id="UP001183410"/>
    </source>
</evidence>
<reference evidence="3" key="1">
    <citation type="submission" date="2023-07" db="EMBL/GenBank/DDBJ databases">
        <title>30 novel species of actinomycetes from the DSMZ collection.</title>
        <authorList>
            <person name="Nouioui I."/>
        </authorList>
    </citation>
    <scope>NUCLEOTIDE SEQUENCE [LARGE SCALE GENOMIC DNA]</scope>
    <source>
        <strain evidence="3">DSM 44915</strain>
    </source>
</reference>